<feature type="domain" description="Glutamine amidotransferase type-2" evidence="4">
    <location>
        <begin position="26"/>
        <end position="294"/>
    </location>
</feature>
<dbReference type="Pfam" id="PF00733">
    <property type="entry name" value="Asn_synthase"/>
    <property type="match status" value="1"/>
</dbReference>
<dbReference type="InterPro" id="IPR014729">
    <property type="entry name" value="Rossmann-like_a/b/a_fold"/>
</dbReference>
<evidence type="ECO:0000313" key="6">
    <source>
        <dbReference type="Proteomes" id="UP001165083"/>
    </source>
</evidence>
<evidence type="ECO:0000313" key="5">
    <source>
        <dbReference type="EMBL" id="GMF13513.1"/>
    </source>
</evidence>
<dbReference type="PANTHER" id="PTHR45937:SF1">
    <property type="entry name" value="ASPARAGINE SYNTHETASE DOMAIN-CONTAINING PROTEIN 1"/>
    <property type="match status" value="1"/>
</dbReference>
<dbReference type="AlphaFoldDB" id="A0A9W6THU0"/>
<evidence type="ECO:0000259" key="4">
    <source>
        <dbReference type="PROSITE" id="PS51278"/>
    </source>
</evidence>
<reference evidence="5" key="1">
    <citation type="submission" date="2023-04" db="EMBL/GenBank/DDBJ databases">
        <title>Phytophthora lilii NBRC 32176.</title>
        <authorList>
            <person name="Ichikawa N."/>
            <person name="Sato H."/>
            <person name="Tonouchi N."/>
        </authorList>
    </citation>
    <scope>NUCLEOTIDE SEQUENCE</scope>
    <source>
        <strain evidence="5">NBRC 32176</strain>
    </source>
</reference>
<organism evidence="5 6">
    <name type="scientific">Phytophthora lilii</name>
    <dbReference type="NCBI Taxonomy" id="2077276"/>
    <lineage>
        <taxon>Eukaryota</taxon>
        <taxon>Sar</taxon>
        <taxon>Stramenopiles</taxon>
        <taxon>Oomycota</taxon>
        <taxon>Peronosporomycetes</taxon>
        <taxon>Peronosporales</taxon>
        <taxon>Peronosporaceae</taxon>
        <taxon>Phytophthora</taxon>
    </lineage>
</organism>
<dbReference type="InterPro" id="IPR051857">
    <property type="entry name" value="Asn_synthetase_domain"/>
</dbReference>
<dbReference type="Proteomes" id="UP001165083">
    <property type="component" value="Unassembled WGS sequence"/>
</dbReference>
<keyword evidence="6" id="KW-1185">Reference proteome</keyword>
<keyword evidence="2" id="KW-0061">Asparagine biosynthesis</keyword>
<dbReference type="PANTHER" id="PTHR45937">
    <property type="entry name" value="ASPARAGINE SYNTHETASE DOMAIN-CONTAINING PROTEIN 1"/>
    <property type="match status" value="1"/>
</dbReference>
<dbReference type="CDD" id="cd01991">
    <property type="entry name" value="Asn_synthase_B_C"/>
    <property type="match status" value="1"/>
</dbReference>
<dbReference type="EMBL" id="BSXW01000159">
    <property type="protein sequence ID" value="GMF13513.1"/>
    <property type="molecule type" value="Genomic_DNA"/>
</dbReference>
<dbReference type="PROSITE" id="PS51278">
    <property type="entry name" value="GATASE_TYPE_2"/>
    <property type="match status" value="1"/>
</dbReference>
<evidence type="ECO:0000256" key="3">
    <source>
        <dbReference type="ARBA" id="ARBA00022962"/>
    </source>
</evidence>
<dbReference type="GO" id="GO:0004066">
    <property type="term" value="F:asparagine synthase (glutamine-hydrolyzing) activity"/>
    <property type="evidence" value="ECO:0007669"/>
    <property type="project" value="InterPro"/>
</dbReference>
<dbReference type="OrthoDB" id="10252281at2759"/>
<evidence type="ECO:0000256" key="2">
    <source>
        <dbReference type="ARBA" id="ARBA00022888"/>
    </source>
</evidence>
<gene>
    <name evidence="5" type="ORF">Plil01_000398000</name>
</gene>
<comment type="caution">
    <text evidence="5">The sequence shown here is derived from an EMBL/GenBank/DDBJ whole genome shotgun (WGS) entry which is preliminary data.</text>
</comment>
<dbReference type="Gene3D" id="3.60.20.10">
    <property type="entry name" value="Glutamine Phosphoribosylpyrophosphate, subunit 1, domain 1"/>
    <property type="match status" value="1"/>
</dbReference>
<dbReference type="SUPFAM" id="SSF52402">
    <property type="entry name" value="Adenine nucleotide alpha hydrolases-like"/>
    <property type="match status" value="1"/>
</dbReference>
<evidence type="ECO:0000256" key="1">
    <source>
        <dbReference type="ARBA" id="ARBA00022605"/>
    </source>
</evidence>
<keyword evidence="1" id="KW-0028">Amino-acid biosynthesis</keyword>
<dbReference type="InterPro" id="IPR029055">
    <property type="entry name" value="Ntn_hydrolases_N"/>
</dbReference>
<dbReference type="Gene3D" id="3.40.50.620">
    <property type="entry name" value="HUPs"/>
    <property type="match status" value="2"/>
</dbReference>
<sequence>MIDHSQTLPSIWYPFCGTQYYWASMCGIALVVTPLATSSRPANTCNSPSKSPAASFSATSADCNHVPHSVAPSVSEKFDFELQRRLCQRGPDQYKQLTRRVAMDSNGENCPSGWVIAMHSAVLHLRGEGLTPQPVVDSEDNVLCWNGEVFGIDGDDVEDEKRLMESSDTMLLSEKLQAAGEKLSEMTTKDDDPVVEVLRRVRGPFAVAWLHEQTRRVYFAHDRFGRRSLLYRRWGSDDVDMVAKLAGAETTSAEFLQRDLARFVLSSVAIGDNDEDLSKFQELPAAGIYALDLRPRKSSEGGVPSYCLEFYPYMPLLPKLLSAPTSETPKYVFDEFGSKLPSPKVNSETDSCTQGDVNTLESSARALLIALSNAVGVRIRSIPARPLFGGGASVARIAVLFSGGLDSVVIAALTHFHVAAIEPVDLLTVCFDENSGFQSPDRQAAELSHAELCALFPERQWNLIKINVSRSELSNVQKEVLTLMAPCDTHMDFNIGAAFWFLSRGLGELKSFSQTSETVSMEKLNAFLTPQQAGLRELETEVAAFKLFDPNENSLLCPVHQCGRKLKQGCVLGICKSCCLKMQRAVNKLFPDGKEQPVDLREVEGYRAKLISMGVQTESHLDLLLDLLKSKYQDEQAGAPGSTHKPMLCCRVHRTKQEVVDNSQQLTSTSTTQSKTTTTTTYQTTARVVLVGIGADEQLAGYGRHRTALINGGEEALRSGLRLDLGRIWKRNLGRDDRCIAAHGREARFPFLDENVVSTIATFPTSSLCDSELPRGVGDKRALRVVAKTLGLRSCAGLAKRAIQFGSRIAKVSNSGSNRQTQGMNKFSRV</sequence>
<proteinExistence type="predicted"/>
<dbReference type="InterPro" id="IPR001962">
    <property type="entry name" value="Asn_synthase"/>
</dbReference>
<name>A0A9W6THU0_9STRA</name>
<dbReference type="GO" id="GO:0006529">
    <property type="term" value="P:asparagine biosynthetic process"/>
    <property type="evidence" value="ECO:0007669"/>
    <property type="project" value="UniProtKB-KW"/>
</dbReference>
<dbReference type="Pfam" id="PF13537">
    <property type="entry name" value="GATase_7"/>
    <property type="match status" value="1"/>
</dbReference>
<keyword evidence="3" id="KW-0315">Glutamine amidotransferase</keyword>
<protein>
    <submittedName>
        <fullName evidence="5">Unnamed protein product</fullName>
    </submittedName>
</protein>
<dbReference type="SUPFAM" id="SSF56235">
    <property type="entry name" value="N-terminal nucleophile aminohydrolases (Ntn hydrolases)"/>
    <property type="match status" value="1"/>
</dbReference>
<accession>A0A9W6THU0</accession>
<dbReference type="InterPro" id="IPR017932">
    <property type="entry name" value="GATase_2_dom"/>
</dbReference>